<organism evidence="3 4">
    <name type="scientific">Aerophobetes bacterium</name>
    <dbReference type="NCBI Taxonomy" id="2030807"/>
    <lineage>
        <taxon>Bacteria</taxon>
        <taxon>Candidatus Aerophobota</taxon>
    </lineage>
</organism>
<evidence type="ECO:0000313" key="3">
    <source>
        <dbReference type="EMBL" id="RLE11088.1"/>
    </source>
</evidence>
<dbReference type="InterPro" id="IPR003607">
    <property type="entry name" value="HD/PDEase_dom"/>
</dbReference>
<feature type="transmembrane region" description="Helical" evidence="1">
    <location>
        <begin position="455"/>
        <end position="479"/>
    </location>
</feature>
<feature type="transmembrane region" description="Helical" evidence="1">
    <location>
        <begin position="352"/>
        <end position="371"/>
    </location>
</feature>
<dbReference type="Pfam" id="PF07698">
    <property type="entry name" value="7TM-7TMR_HD"/>
    <property type="match status" value="1"/>
</dbReference>
<dbReference type="Gene3D" id="1.10.3210.10">
    <property type="entry name" value="Hypothetical protein af1432"/>
    <property type="match status" value="1"/>
</dbReference>
<dbReference type="InterPro" id="IPR011624">
    <property type="entry name" value="Metal-dep_PHydrolase_7TM_extra"/>
</dbReference>
<feature type="transmembrane region" description="Helical" evidence="1">
    <location>
        <begin position="426"/>
        <end position="443"/>
    </location>
</feature>
<feature type="non-terminal residue" evidence="3">
    <location>
        <position position="668"/>
    </location>
</feature>
<dbReference type="EMBL" id="QMQA01000287">
    <property type="protein sequence ID" value="RLE11088.1"/>
    <property type="molecule type" value="Genomic_DNA"/>
</dbReference>
<dbReference type="Proteomes" id="UP000280417">
    <property type="component" value="Unassembled WGS sequence"/>
</dbReference>
<dbReference type="PANTHER" id="PTHR36442">
    <property type="entry name" value="CYCLIC-DI-AMP PHOSPHODIESTERASE PGPH"/>
    <property type="match status" value="1"/>
</dbReference>
<feature type="transmembrane region" description="Helical" evidence="1">
    <location>
        <begin position="327"/>
        <end position="346"/>
    </location>
</feature>
<dbReference type="InterPro" id="IPR011621">
    <property type="entry name" value="Metal-dep_PHydrolase_7TM_intra"/>
</dbReference>
<reference evidence="3 4" key="1">
    <citation type="submission" date="2018-06" db="EMBL/GenBank/DDBJ databases">
        <title>Extensive metabolic versatility and redundancy in microbially diverse, dynamic hydrothermal sediments.</title>
        <authorList>
            <person name="Dombrowski N."/>
            <person name="Teske A."/>
            <person name="Baker B.J."/>
        </authorList>
    </citation>
    <scope>NUCLEOTIDE SEQUENCE [LARGE SCALE GENOMIC DNA]</scope>
    <source>
        <strain evidence="3">B3_G15</strain>
    </source>
</reference>
<evidence type="ECO:0000313" key="4">
    <source>
        <dbReference type="Proteomes" id="UP000280417"/>
    </source>
</evidence>
<evidence type="ECO:0000259" key="2">
    <source>
        <dbReference type="PROSITE" id="PS51831"/>
    </source>
</evidence>
<comment type="caution">
    <text evidence="3">The sequence shown here is derived from an EMBL/GenBank/DDBJ whole genome shotgun (WGS) entry which is preliminary data.</text>
</comment>
<sequence length="668" mass="75833">MIDVRGLLKPKGKKIIFLVAFLSYVALLWMVAKPYFGVKYDYQIGEIAQENIVAPKQITYINEAETKKRIEERKSRVSPVFDLQTEINMEVLNRFNDFLEKIDIVGPTSLSEDEKANIIRESGYNIKESILKEFIRSYKEKNYRSVVMDALNFLIQKPIADLPAEKLKAYSQTGIIVRKIEEAEIIQQKLEINEIVSTKTVKKILVDYLRQNYSLGREDLETISAVLLYFIKPNLFYNPTESQRLINEEISKIEPVRNTIKKGAVVVRQGEEITEQNLPKIEAIVKYTSHFNLKAIAGIGILLLLLIYLSTLPFIKEQQGINERNYILLLGFTVFTVFYAYLITLIKNPPSYLFLGVFVPTAGITITAEVLFKRKVSFTLAIMLPIFLLLISGNDPYTMIFSMGSGLIALYVVSRAEKRSDLLKSSLYIMGVNTLILVAIGLLRELKIRDFSMLLLWGMGNGLISVIFSMGIIPFFEIIMNLPTNFRLLELADLNNPILKKLQMEAPGTYHHSINVANMAEMAARYIRANPLLVRVAGLYHDIGKLPNAEYYIENTLGESKHSNLKPTLSNSILKAHVKIGVEMAKSIKLPKEVVDIIAQHHGTTLMKYFYHQALKTQKKNGGDVDKQDFHYQGPKPQTREAAIVMLADAVEATSRTLKNPAPKRIEE</sequence>
<protein>
    <recommendedName>
        <fullName evidence="2">HD domain-containing protein</fullName>
    </recommendedName>
</protein>
<feature type="transmembrane region" description="Helical" evidence="1">
    <location>
        <begin position="15"/>
        <end position="32"/>
    </location>
</feature>
<dbReference type="PANTHER" id="PTHR36442:SF1">
    <property type="entry name" value="CYCLIC-DI-AMP PHOSPHODIESTERASE PGPH"/>
    <property type="match status" value="1"/>
</dbReference>
<dbReference type="InterPro" id="IPR052722">
    <property type="entry name" value="PgpH_phosphodiesterase"/>
</dbReference>
<dbReference type="InterPro" id="IPR006675">
    <property type="entry name" value="HDIG_dom"/>
</dbReference>
<dbReference type="Pfam" id="PF01966">
    <property type="entry name" value="HD"/>
    <property type="match status" value="1"/>
</dbReference>
<proteinExistence type="predicted"/>
<keyword evidence="1" id="KW-0812">Transmembrane</keyword>
<dbReference type="CDD" id="cd00077">
    <property type="entry name" value="HDc"/>
    <property type="match status" value="1"/>
</dbReference>
<gene>
    <name evidence="3" type="ORF">DRJ04_08670</name>
</gene>
<feature type="transmembrane region" description="Helical" evidence="1">
    <location>
        <begin position="397"/>
        <end position="414"/>
    </location>
</feature>
<dbReference type="SMART" id="SM00471">
    <property type="entry name" value="HDc"/>
    <property type="match status" value="1"/>
</dbReference>
<feature type="domain" description="HD" evidence="2">
    <location>
        <begin position="509"/>
        <end position="654"/>
    </location>
</feature>
<feature type="transmembrane region" description="Helical" evidence="1">
    <location>
        <begin position="295"/>
        <end position="315"/>
    </location>
</feature>
<keyword evidence="1" id="KW-0472">Membrane</keyword>
<name>A0A662D883_UNCAE</name>
<dbReference type="Pfam" id="PF07697">
    <property type="entry name" value="7TMR-HDED"/>
    <property type="match status" value="1"/>
</dbReference>
<dbReference type="AlphaFoldDB" id="A0A662D883"/>
<keyword evidence="1" id="KW-1133">Transmembrane helix</keyword>
<accession>A0A662D883</accession>
<evidence type="ECO:0000256" key="1">
    <source>
        <dbReference type="SAM" id="Phobius"/>
    </source>
</evidence>
<dbReference type="PROSITE" id="PS51831">
    <property type="entry name" value="HD"/>
    <property type="match status" value="1"/>
</dbReference>
<dbReference type="SUPFAM" id="SSF109604">
    <property type="entry name" value="HD-domain/PDEase-like"/>
    <property type="match status" value="1"/>
</dbReference>
<feature type="transmembrane region" description="Helical" evidence="1">
    <location>
        <begin position="376"/>
        <end position="391"/>
    </location>
</feature>
<dbReference type="InterPro" id="IPR006674">
    <property type="entry name" value="HD_domain"/>
</dbReference>
<dbReference type="NCBIfam" id="TIGR00277">
    <property type="entry name" value="HDIG"/>
    <property type="match status" value="1"/>
</dbReference>